<gene>
    <name evidence="9" type="ORF">BDEG_26344</name>
</gene>
<dbReference type="GO" id="GO:0003677">
    <property type="term" value="F:DNA binding"/>
    <property type="evidence" value="ECO:0007669"/>
    <property type="project" value="UniProtKB-KW"/>
</dbReference>
<evidence type="ECO:0000256" key="7">
    <source>
        <dbReference type="ARBA" id="ARBA00023242"/>
    </source>
</evidence>
<evidence type="ECO:0000313" key="10">
    <source>
        <dbReference type="Proteomes" id="UP000077115"/>
    </source>
</evidence>
<name>A0A177WS56_BATDL</name>
<comment type="subcellular location">
    <subcellularLocation>
        <location evidence="1">Nucleus</location>
    </subcellularLocation>
</comment>
<feature type="compositionally biased region" description="Polar residues" evidence="8">
    <location>
        <begin position="32"/>
        <end position="44"/>
    </location>
</feature>
<dbReference type="Proteomes" id="UP000077115">
    <property type="component" value="Unassembled WGS sequence"/>
</dbReference>
<evidence type="ECO:0000256" key="3">
    <source>
        <dbReference type="ARBA" id="ARBA00022737"/>
    </source>
</evidence>
<keyword evidence="3" id="KW-0677">Repeat</keyword>
<evidence type="ECO:0000256" key="5">
    <source>
        <dbReference type="ARBA" id="ARBA00022833"/>
    </source>
</evidence>
<keyword evidence="5" id="KW-0862">Zinc</keyword>
<dbReference type="GO" id="GO:0008270">
    <property type="term" value="F:zinc ion binding"/>
    <property type="evidence" value="ECO:0007669"/>
    <property type="project" value="UniProtKB-KW"/>
</dbReference>
<evidence type="ECO:0000256" key="2">
    <source>
        <dbReference type="ARBA" id="ARBA00022723"/>
    </source>
</evidence>
<keyword evidence="2" id="KW-0479">Metal-binding</keyword>
<reference evidence="9 10" key="1">
    <citation type="submission" date="2006-10" db="EMBL/GenBank/DDBJ databases">
        <title>The Genome Sequence of Batrachochytrium dendrobatidis JEL423.</title>
        <authorList>
            <consortium name="The Broad Institute Genome Sequencing Platform"/>
            <person name="Birren B."/>
            <person name="Lander E."/>
            <person name="Galagan J."/>
            <person name="Cuomo C."/>
            <person name="Devon K."/>
            <person name="Jaffe D."/>
            <person name="Butler J."/>
            <person name="Alvarez P."/>
            <person name="Gnerre S."/>
            <person name="Grabherr M."/>
            <person name="Kleber M."/>
            <person name="Mauceli E."/>
            <person name="Brockman W."/>
            <person name="Young S."/>
            <person name="LaButti K."/>
            <person name="Sykes S."/>
            <person name="DeCaprio D."/>
            <person name="Crawford M."/>
            <person name="Koehrsen M."/>
            <person name="Engels R."/>
            <person name="Montgomery P."/>
            <person name="Pearson M."/>
            <person name="Howarth C."/>
            <person name="Larson L."/>
            <person name="White J."/>
            <person name="O'Leary S."/>
            <person name="Kodira C."/>
            <person name="Zeng Q."/>
            <person name="Yandava C."/>
            <person name="Alvarado L."/>
            <person name="Longcore J."/>
            <person name="James T."/>
        </authorList>
    </citation>
    <scope>NUCLEOTIDE SEQUENCE [LARGE SCALE GENOMIC DNA]</scope>
    <source>
        <strain evidence="9 10">JEL423</strain>
    </source>
</reference>
<evidence type="ECO:0000256" key="6">
    <source>
        <dbReference type="ARBA" id="ARBA00023125"/>
    </source>
</evidence>
<dbReference type="EMBL" id="DS022308">
    <property type="protein sequence ID" value="OAJ42958.1"/>
    <property type="molecule type" value="Genomic_DNA"/>
</dbReference>
<dbReference type="InterPro" id="IPR051574">
    <property type="entry name" value="ZnF_E-box_Homeobox"/>
</dbReference>
<dbReference type="AlphaFoldDB" id="A0A177WS56"/>
<keyword evidence="4" id="KW-0863">Zinc-finger</keyword>
<reference evidence="9 10" key="2">
    <citation type="submission" date="2016-05" db="EMBL/GenBank/DDBJ databases">
        <title>Lineage-specific infection strategies underlie the spectrum of fungal disease in amphibians.</title>
        <authorList>
            <person name="Cuomo C.A."/>
            <person name="Farrer R.A."/>
            <person name="James T."/>
            <person name="Longcore J."/>
            <person name="Birren B."/>
        </authorList>
    </citation>
    <scope>NUCLEOTIDE SEQUENCE [LARGE SCALE GENOMIC DNA]</scope>
    <source>
        <strain evidence="9 10">JEL423</strain>
    </source>
</reference>
<dbReference type="VEuPathDB" id="FungiDB:BDEG_26344"/>
<feature type="compositionally biased region" description="Low complexity" evidence="8">
    <location>
        <begin position="45"/>
        <end position="56"/>
    </location>
</feature>
<protein>
    <submittedName>
        <fullName evidence="9">Uncharacterized protein</fullName>
    </submittedName>
</protein>
<dbReference type="GO" id="GO:0005634">
    <property type="term" value="C:nucleus"/>
    <property type="evidence" value="ECO:0007669"/>
    <property type="project" value="UniProtKB-SubCell"/>
</dbReference>
<dbReference type="GO" id="GO:0006355">
    <property type="term" value="P:regulation of DNA-templated transcription"/>
    <property type="evidence" value="ECO:0007669"/>
    <property type="project" value="UniProtKB-ARBA"/>
</dbReference>
<sequence length="187" mass="22011">MDLSLPNRYRQQLVDLTISNKYKQEPVDESNPDTSSEYQQEPMNSSISSRIQQQPIDEAGPSTYKQSRKQPMIHNESSNTVSNQIAVLSGRYQKTFNRIKQMLVESKELRKKKLKEYCDYAALRFEQWSALERGEEISGSKYDPDTEKKLKQEYEKAVTRVHDIRRNLKKFMKRHGLRFEEPKADSD</sequence>
<evidence type="ECO:0000256" key="4">
    <source>
        <dbReference type="ARBA" id="ARBA00022771"/>
    </source>
</evidence>
<evidence type="ECO:0000256" key="8">
    <source>
        <dbReference type="SAM" id="MobiDB-lite"/>
    </source>
</evidence>
<dbReference type="PANTHER" id="PTHR24391">
    <property type="entry name" value="HISTONE H4 TRANSCRIPTION FACTOR-RELATED"/>
    <property type="match status" value="1"/>
</dbReference>
<accession>A0A177WS56</accession>
<keyword evidence="7" id="KW-0539">Nucleus</keyword>
<evidence type="ECO:0000256" key="1">
    <source>
        <dbReference type="ARBA" id="ARBA00004123"/>
    </source>
</evidence>
<keyword evidence="6" id="KW-0238">DNA-binding</keyword>
<evidence type="ECO:0000313" key="9">
    <source>
        <dbReference type="EMBL" id="OAJ42958.1"/>
    </source>
</evidence>
<feature type="region of interest" description="Disordered" evidence="8">
    <location>
        <begin position="16"/>
        <end position="78"/>
    </location>
</feature>
<organism evidence="9 10">
    <name type="scientific">Batrachochytrium dendrobatidis (strain JEL423)</name>
    <dbReference type="NCBI Taxonomy" id="403673"/>
    <lineage>
        <taxon>Eukaryota</taxon>
        <taxon>Fungi</taxon>
        <taxon>Fungi incertae sedis</taxon>
        <taxon>Chytridiomycota</taxon>
        <taxon>Chytridiomycota incertae sedis</taxon>
        <taxon>Chytridiomycetes</taxon>
        <taxon>Rhizophydiales</taxon>
        <taxon>Rhizophydiales incertae sedis</taxon>
        <taxon>Batrachochytrium</taxon>
    </lineage>
</organism>
<proteinExistence type="predicted"/>
<dbReference type="PANTHER" id="PTHR24391:SF18">
    <property type="entry name" value="EG:115C2.6 PROTEIN"/>
    <property type="match status" value="1"/>
</dbReference>